<dbReference type="NCBIfam" id="NF002172">
    <property type="entry name" value="PRK01018.1"/>
    <property type="match status" value="1"/>
</dbReference>
<dbReference type="Gene3D" id="3.30.1330.30">
    <property type="match status" value="1"/>
</dbReference>
<keyword evidence="3" id="KW-0687">Ribonucleoprotein</keyword>
<dbReference type="FunFam" id="3.30.1330.30:FF:000001">
    <property type="entry name" value="60S ribosomal protein L30"/>
    <property type="match status" value="1"/>
</dbReference>
<proteinExistence type="inferred from homology"/>
<evidence type="ECO:0000313" key="5">
    <source>
        <dbReference type="EMBL" id="CAD8233956.1"/>
    </source>
</evidence>
<dbReference type="GO" id="GO:0003723">
    <property type="term" value="F:RNA binding"/>
    <property type="evidence" value="ECO:0007669"/>
    <property type="project" value="InterPro"/>
</dbReference>
<dbReference type="InterPro" id="IPR029064">
    <property type="entry name" value="Ribosomal_eL30-like_sf"/>
</dbReference>
<evidence type="ECO:0000259" key="4">
    <source>
        <dbReference type="Pfam" id="PF01248"/>
    </source>
</evidence>
<evidence type="ECO:0000256" key="1">
    <source>
        <dbReference type="ARBA" id="ARBA00007326"/>
    </source>
</evidence>
<organism evidence="5">
    <name type="scientific">Prasinoderma coloniale</name>
    <dbReference type="NCBI Taxonomy" id="156133"/>
    <lineage>
        <taxon>Eukaryota</taxon>
        <taxon>Viridiplantae</taxon>
        <taxon>Prasinodermophyta</taxon>
        <taxon>Prasinodermophyceae</taxon>
        <taxon>Prasinodermales</taxon>
        <taxon>Prasinodermaceae</taxon>
        <taxon>Prasinoderma</taxon>
    </lineage>
</organism>
<protein>
    <recommendedName>
        <fullName evidence="4">Ribosomal protein eL8/eL30/eS12/Gadd45 domain-containing protein</fullName>
    </recommendedName>
</protein>
<dbReference type="EMBL" id="HBDZ01004326">
    <property type="protein sequence ID" value="CAD8233956.1"/>
    <property type="molecule type" value="Transcribed_RNA"/>
</dbReference>
<dbReference type="InterPro" id="IPR039109">
    <property type="entry name" value="Ribosomal_eL30-like"/>
</dbReference>
<dbReference type="InterPro" id="IPR022991">
    <property type="entry name" value="Ribosomal_eL30_CS"/>
</dbReference>
<dbReference type="GO" id="GO:1990904">
    <property type="term" value="C:ribonucleoprotein complex"/>
    <property type="evidence" value="ECO:0007669"/>
    <property type="project" value="UniProtKB-KW"/>
</dbReference>
<dbReference type="SUPFAM" id="SSF55315">
    <property type="entry name" value="L30e-like"/>
    <property type="match status" value="1"/>
</dbReference>
<gene>
    <name evidence="5" type="ORF">PCOL08062_LOCUS3309</name>
</gene>
<dbReference type="PROSITE" id="PS00993">
    <property type="entry name" value="RIBOSOMAL_L30E_2"/>
    <property type="match status" value="1"/>
</dbReference>
<dbReference type="PANTHER" id="PTHR11449">
    <property type="entry name" value="RIBOSOMAL PROTEIN L30"/>
    <property type="match status" value="1"/>
</dbReference>
<dbReference type="AlphaFoldDB" id="A0A7R9TFB9"/>
<evidence type="ECO:0000256" key="3">
    <source>
        <dbReference type="ARBA" id="ARBA00023274"/>
    </source>
</evidence>
<name>A0A7R9TFB9_9VIRI</name>
<dbReference type="Pfam" id="PF01248">
    <property type="entry name" value="Ribosomal_L7Ae"/>
    <property type="match status" value="1"/>
</dbReference>
<keyword evidence="2" id="KW-0689">Ribosomal protein</keyword>
<dbReference type="GO" id="GO:0005840">
    <property type="term" value="C:ribosome"/>
    <property type="evidence" value="ECO:0007669"/>
    <property type="project" value="UniProtKB-KW"/>
</dbReference>
<dbReference type="PROSITE" id="PS00709">
    <property type="entry name" value="RIBOSOMAL_L30E_1"/>
    <property type="match status" value="1"/>
</dbReference>
<comment type="similarity">
    <text evidence="1">Belongs to the eukaryotic ribosomal protein eL30 family.</text>
</comment>
<sequence length="113" mass="12284">MAPAVSKKQKKAGESLNNRLKLVVKSGKYTLGYKTVLKSLRSGKSKMVIICNNAPPLRKSEIEYYSMLSKTAVVHYPGNNVELGTACGRLYRCSCLSITDVGDSDILKAAEGQ</sequence>
<feature type="domain" description="Ribosomal protein eL8/eL30/eS12/Gadd45" evidence="4">
    <location>
        <begin position="15"/>
        <end position="107"/>
    </location>
</feature>
<evidence type="ECO:0000256" key="2">
    <source>
        <dbReference type="ARBA" id="ARBA00022980"/>
    </source>
</evidence>
<dbReference type="InterPro" id="IPR004038">
    <property type="entry name" value="Ribosomal_eL8/eL30/eS12/Gad45"/>
</dbReference>
<accession>A0A7R9TFB9</accession>
<reference evidence="5" key="1">
    <citation type="submission" date="2021-01" db="EMBL/GenBank/DDBJ databases">
        <authorList>
            <person name="Corre E."/>
            <person name="Pelletier E."/>
            <person name="Niang G."/>
            <person name="Scheremetjew M."/>
            <person name="Finn R."/>
            <person name="Kale V."/>
            <person name="Holt S."/>
            <person name="Cochrane G."/>
            <person name="Meng A."/>
            <person name="Brown T."/>
            <person name="Cohen L."/>
        </authorList>
    </citation>
    <scope>NUCLEOTIDE SEQUENCE</scope>
    <source>
        <strain evidence="5">CCMP1413</strain>
    </source>
</reference>